<dbReference type="PANTHER" id="PTHR21248:SF22">
    <property type="entry name" value="PHOSPHOLIPASE D"/>
    <property type="match status" value="1"/>
</dbReference>
<dbReference type="EMBL" id="NOUV01000019">
    <property type="protein sequence ID" value="PDX85895.1"/>
    <property type="molecule type" value="Genomic_DNA"/>
</dbReference>
<dbReference type="NCBIfam" id="TIGR04265">
    <property type="entry name" value="bac_cardiolipin"/>
    <property type="match status" value="1"/>
</dbReference>
<dbReference type="Pfam" id="PF13091">
    <property type="entry name" value="PLDc_2"/>
    <property type="match status" value="2"/>
</dbReference>
<gene>
    <name evidence="15" type="primary">cls</name>
    <name evidence="15" type="ORF">CHR60_12810</name>
</gene>
<dbReference type="InterPro" id="IPR025202">
    <property type="entry name" value="PLD-like_dom"/>
</dbReference>
<dbReference type="SMART" id="SM00155">
    <property type="entry name" value="PLDc"/>
    <property type="match status" value="2"/>
</dbReference>
<keyword evidence="10" id="KW-0594">Phospholipid biosynthesis</keyword>
<evidence type="ECO:0000256" key="7">
    <source>
        <dbReference type="ARBA" id="ARBA00022989"/>
    </source>
</evidence>
<accession>A0A2A7B3C6</accession>
<evidence type="ECO:0000256" key="4">
    <source>
        <dbReference type="ARBA" id="ARBA00022679"/>
    </source>
</evidence>
<evidence type="ECO:0000256" key="12">
    <source>
        <dbReference type="NCBIfam" id="TIGR04265"/>
    </source>
</evidence>
<evidence type="ECO:0000259" key="14">
    <source>
        <dbReference type="PROSITE" id="PS50035"/>
    </source>
</evidence>
<dbReference type="RefSeq" id="WP_097793337.1">
    <property type="nucleotide sequence ID" value="NZ_NOUV01000019.1"/>
</dbReference>
<keyword evidence="9 13" id="KW-0472">Membrane</keyword>
<dbReference type="AlphaFoldDB" id="A0A2A7B3C6"/>
<evidence type="ECO:0000256" key="1">
    <source>
        <dbReference type="ARBA" id="ARBA00004651"/>
    </source>
</evidence>
<comment type="subcellular location">
    <subcellularLocation>
        <location evidence="1">Cell membrane</location>
        <topology evidence="1">Multi-pass membrane protein</topology>
    </subcellularLocation>
</comment>
<sequence length="509" mass="57805">MFRLPIVKFFSRILNRATITIVLVALQVLWLLWAFWAFTTGRVWLNGMLKALSIVIVLYLVRKDENSAYKIGWIVLIGLLPLLGGALYLAFGNKAPAKGLRTRMRKVEQAHTADLAPRPDQTDTLDRVEKNLSHYVETYGPYPAWKHTATHYFPCGEAMYPRLLEDLERAEKFIFLEFFIVKSGTMWDGIEAILKRKAAEGVDVRLIYDDFGSLLGLPSDFVIRMERSHIRCIPFNPVVPLVSLVMNHRDHRKIVVIDGNVAYTGGVNLADEYINAEQRFGYWKDAAIRLEGAAVWNFTVIFLNCWNAFRPQETDYAPFAPTHLPESSDGVVQPYTDSPLDEEPLAETVYLNILAQAQRYVYLYTPYLAVGEEMLDALKTAAKRGVDVRLVLPGIPDKKLVFRLSRSYYVPLLRAGVRIYEYTPGFLHAKCYVSDDHLAVVGSINMDYRSLFLHFECGALLYSNSQVIALREDVLATLPQCREVQLSDCRTSLPGTLLDSVLRLLSPLL</sequence>
<evidence type="ECO:0000256" key="6">
    <source>
        <dbReference type="ARBA" id="ARBA00022737"/>
    </source>
</evidence>
<evidence type="ECO:0000256" key="8">
    <source>
        <dbReference type="ARBA" id="ARBA00023098"/>
    </source>
</evidence>
<evidence type="ECO:0000256" key="10">
    <source>
        <dbReference type="ARBA" id="ARBA00023209"/>
    </source>
</evidence>
<protein>
    <recommendedName>
        <fullName evidence="12">Cardiolipin synthase</fullName>
        <ecNumber evidence="12">2.7.8.-</ecNumber>
    </recommendedName>
</protein>
<name>A0A2A7B3C6_9FIRM</name>
<organism evidence="15 16">
    <name type="scientific">Faecalibacterium prausnitzii</name>
    <dbReference type="NCBI Taxonomy" id="853"/>
    <lineage>
        <taxon>Bacteria</taxon>
        <taxon>Bacillati</taxon>
        <taxon>Bacillota</taxon>
        <taxon>Clostridia</taxon>
        <taxon>Eubacteriales</taxon>
        <taxon>Oscillospiraceae</taxon>
        <taxon>Faecalibacterium</taxon>
    </lineage>
</organism>
<keyword evidence="8" id="KW-0443">Lipid metabolism</keyword>
<keyword evidence="11" id="KW-1208">Phospholipid metabolism</keyword>
<evidence type="ECO:0000256" key="5">
    <source>
        <dbReference type="ARBA" id="ARBA00022692"/>
    </source>
</evidence>
<feature type="transmembrane region" description="Helical" evidence="13">
    <location>
        <begin position="73"/>
        <end position="91"/>
    </location>
</feature>
<feature type="transmembrane region" description="Helical" evidence="13">
    <location>
        <begin position="21"/>
        <end position="38"/>
    </location>
</feature>
<evidence type="ECO:0000256" key="11">
    <source>
        <dbReference type="ARBA" id="ARBA00023264"/>
    </source>
</evidence>
<dbReference type="PANTHER" id="PTHR21248">
    <property type="entry name" value="CARDIOLIPIN SYNTHASE"/>
    <property type="match status" value="1"/>
</dbReference>
<dbReference type="CDD" id="cd09160">
    <property type="entry name" value="PLDc_SMU_988_like_2"/>
    <property type="match status" value="1"/>
</dbReference>
<dbReference type="CDD" id="cd09154">
    <property type="entry name" value="PLDc_SMU_988_like_1"/>
    <property type="match status" value="1"/>
</dbReference>
<dbReference type="InterPro" id="IPR022924">
    <property type="entry name" value="Cardiolipin_synthase"/>
</dbReference>
<dbReference type="Pfam" id="PF13396">
    <property type="entry name" value="PLDc_N"/>
    <property type="match status" value="1"/>
</dbReference>
<dbReference type="GO" id="GO:0008808">
    <property type="term" value="F:cardiolipin synthase activity"/>
    <property type="evidence" value="ECO:0007669"/>
    <property type="project" value="UniProtKB-UniRule"/>
</dbReference>
<dbReference type="GO" id="GO:0005886">
    <property type="term" value="C:plasma membrane"/>
    <property type="evidence" value="ECO:0007669"/>
    <property type="project" value="UniProtKB-SubCell"/>
</dbReference>
<evidence type="ECO:0000256" key="9">
    <source>
        <dbReference type="ARBA" id="ARBA00023136"/>
    </source>
</evidence>
<dbReference type="InterPro" id="IPR027379">
    <property type="entry name" value="CLS_N"/>
</dbReference>
<feature type="transmembrane region" description="Helical" evidence="13">
    <location>
        <begin position="44"/>
        <end position="61"/>
    </location>
</feature>
<keyword evidence="6" id="KW-0677">Repeat</keyword>
<evidence type="ECO:0000313" key="15">
    <source>
        <dbReference type="EMBL" id="PDX85895.1"/>
    </source>
</evidence>
<proteinExistence type="predicted"/>
<evidence type="ECO:0000256" key="3">
    <source>
        <dbReference type="ARBA" id="ARBA00022516"/>
    </source>
</evidence>
<evidence type="ECO:0000256" key="13">
    <source>
        <dbReference type="SAM" id="Phobius"/>
    </source>
</evidence>
<feature type="domain" description="PLD phosphodiesterase" evidence="14">
    <location>
        <begin position="423"/>
        <end position="450"/>
    </location>
</feature>
<dbReference type="InterPro" id="IPR001736">
    <property type="entry name" value="PLipase_D/transphosphatidylase"/>
</dbReference>
<evidence type="ECO:0000256" key="2">
    <source>
        <dbReference type="ARBA" id="ARBA00022475"/>
    </source>
</evidence>
<dbReference type="GO" id="GO:0032049">
    <property type="term" value="P:cardiolipin biosynthetic process"/>
    <property type="evidence" value="ECO:0007669"/>
    <property type="project" value="UniProtKB-UniRule"/>
</dbReference>
<keyword evidence="4" id="KW-0808">Transferase</keyword>
<dbReference type="Proteomes" id="UP000220904">
    <property type="component" value="Unassembled WGS sequence"/>
</dbReference>
<dbReference type="PROSITE" id="PS50035">
    <property type="entry name" value="PLD"/>
    <property type="match status" value="2"/>
</dbReference>
<dbReference type="SUPFAM" id="SSF56024">
    <property type="entry name" value="Phospholipase D/nuclease"/>
    <property type="match status" value="2"/>
</dbReference>
<dbReference type="EC" id="2.7.8.-" evidence="12"/>
<reference evidence="15 16" key="1">
    <citation type="journal article" date="2017" name="Front. Microbiol.">
        <title>New Insights into the Diversity of the Genus Faecalibacterium.</title>
        <authorList>
            <person name="Benevides L."/>
            <person name="Burman S."/>
            <person name="Martin R."/>
            <person name="Robert V."/>
            <person name="Thomas M."/>
            <person name="Miquel S."/>
            <person name="Chain F."/>
            <person name="Sokol H."/>
            <person name="Bermudez-Humaran L.G."/>
            <person name="Morrison M."/>
            <person name="Langella P."/>
            <person name="Azevedo V.A."/>
            <person name="Chatel J.M."/>
            <person name="Soares S."/>
        </authorList>
    </citation>
    <scope>NUCLEOTIDE SEQUENCE [LARGE SCALE GENOMIC DNA]</scope>
    <source>
        <strain evidence="15 16">AHMP21</strain>
    </source>
</reference>
<keyword evidence="2" id="KW-1003">Cell membrane</keyword>
<keyword evidence="3" id="KW-0444">Lipid biosynthesis</keyword>
<dbReference type="Gene3D" id="3.30.870.10">
    <property type="entry name" value="Endonuclease Chain A"/>
    <property type="match status" value="2"/>
</dbReference>
<keyword evidence="7 13" id="KW-1133">Transmembrane helix</keyword>
<evidence type="ECO:0000313" key="16">
    <source>
        <dbReference type="Proteomes" id="UP000220904"/>
    </source>
</evidence>
<dbReference type="OrthoDB" id="9762009at2"/>
<keyword evidence="5 13" id="KW-0812">Transmembrane</keyword>
<comment type="caution">
    <text evidence="15">The sequence shown here is derived from an EMBL/GenBank/DDBJ whole genome shotgun (WGS) entry which is preliminary data.</text>
</comment>
<feature type="domain" description="PLD phosphodiesterase" evidence="14">
    <location>
        <begin position="246"/>
        <end position="273"/>
    </location>
</feature>